<reference evidence="1 2" key="1">
    <citation type="submission" date="2019-03" db="EMBL/GenBank/DDBJ databases">
        <title>Genomic Encyclopedia of Type Strains, Phase IV (KMG-IV): sequencing the most valuable type-strain genomes for metagenomic binning, comparative biology and taxonomic classification.</title>
        <authorList>
            <person name="Goeker M."/>
        </authorList>
    </citation>
    <scope>NUCLEOTIDE SEQUENCE [LARGE SCALE GENOMIC DNA]</scope>
    <source>
        <strain evidence="1 2">DSM 19345</strain>
    </source>
</reference>
<evidence type="ECO:0000313" key="2">
    <source>
        <dbReference type="Proteomes" id="UP000295678"/>
    </source>
</evidence>
<dbReference type="Proteomes" id="UP000295678">
    <property type="component" value="Unassembled WGS sequence"/>
</dbReference>
<dbReference type="AlphaFoldDB" id="A0A4R3MEM8"/>
<proteinExistence type="predicted"/>
<evidence type="ECO:0000313" key="1">
    <source>
        <dbReference type="EMBL" id="TCT10657.1"/>
    </source>
</evidence>
<comment type="caution">
    <text evidence="1">The sequence shown here is derived from an EMBL/GenBank/DDBJ whole genome shotgun (WGS) entry which is preliminary data.</text>
</comment>
<keyword evidence="2" id="KW-1185">Reference proteome</keyword>
<gene>
    <name evidence="1" type="ORF">EDC22_105156</name>
</gene>
<dbReference type="EMBL" id="SMAK01000005">
    <property type="protein sequence ID" value="TCT10657.1"/>
    <property type="molecule type" value="Genomic_DNA"/>
</dbReference>
<organism evidence="1 2">
    <name type="scientific">Tepidamorphus gemmatus</name>
    <dbReference type="NCBI Taxonomy" id="747076"/>
    <lineage>
        <taxon>Bacteria</taxon>
        <taxon>Pseudomonadati</taxon>
        <taxon>Pseudomonadota</taxon>
        <taxon>Alphaproteobacteria</taxon>
        <taxon>Hyphomicrobiales</taxon>
        <taxon>Tepidamorphaceae</taxon>
        <taxon>Tepidamorphus</taxon>
    </lineage>
</organism>
<dbReference type="RefSeq" id="WP_132806503.1">
    <property type="nucleotide sequence ID" value="NZ_SMAK01000005.1"/>
</dbReference>
<protein>
    <submittedName>
        <fullName evidence="1">Uncharacterized protein</fullName>
    </submittedName>
</protein>
<name>A0A4R3MEM8_9HYPH</name>
<dbReference type="OrthoDB" id="9804735at2"/>
<accession>A0A4R3MEM8</accession>
<sequence length="361" mass="40821">MSRVRFDEIEKDIAKVRTTIGDADQRRKMLDERLAKLLGGQPLQQIEIDTADSDFEAVTRNSEAAQANIAALIYGLDEITRAFGSEFAQMSKPTFGEQLVGIFSKRKAEEMRATRVRQADIRTNLNELIRKSDLISSILQEQLAQIDARLGTTREGLAKVQDRSVEIAREIDDISRQLDEAGPKVAEIDSRLEEASGEQRKLIEQERAAAVELYNTLQSRHQEKVAVQQSLERYAAQYANYIESLTKQAAAQRTMIEKLKIDTEQRSVMYDALVESIRTAEQQNVAHRIDDVGRETDAQADAMITQIGISAENRIAGMLESHEVFMKRTAEVRKKGEIQNAEFARRFASILEKVQSGRYVE</sequence>